<comment type="caution">
    <text evidence="3">The sequence shown here is derived from an EMBL/GenBank/DDBJ whole genome shotgun (WGS) entry which is preliminary data.</text>
</comment>
<protein>
    <submittedName>
        <fullName evidence="3">Uncharacterized protein</fullName>
    </submittedName>
</protein>
<organism evidence="3 4">
    <name type="scientific">Tilletia caries</name>
    <name type="common">wheat bunt fungus</name>
    <dbReference type="NCBI Taxonomy" id="13290"/>
    <lineage>
        <taxon>Eukaryota</taxon>
        <taxon>Fungi</taxon>
        <taxon>Dikarya</taxon>
        <taxon>Basidiomycota</taxon>
        <taxon>Ustilaginomycotina</taxon>
        <taxon>Exobasidiomycetes</taxon>
        <taxon>Tilletiales</taxon>
        <taxon>Tilletiaceae</taxon>
        <taxon>Tilletia</taxon>
    </lineage>
</organism>
<dbReference type="AlphaFoldDB" id="A0A8T8SME3"/>
<name>A0A8T8SME3_9BASI</name>
<evidence type="ECO:0000313" key="4">
    <source>
        <dbReference type="Proteomes" id="UP000077671"/>
    </source>
</evidence>
<keyword evidence="1" id="KW-0175">Coiled coil</keyword>
<evidence type="ECO:0000256" key="1">
    <source>
        <dbReference type="SAM" id="Coils"/>
    </source>
</evidence>
<reference evidence="3" key="1">
    <citation type="submission" date="2016-04" db="EMBL/GenBank/DDBJ databases">
        <authorList>
            <person name="Nguyen H.D."/>
            <person name="Kesanakurti P."/>
            <person name="Cullis J."/>
            <person name="Levesque C.A."/>
            <person name="Hambleton S."/>
        </authorList>
    </citation>
    <scope>NUCLEOTIDE SEQUENCE</scope>
    <source>
        <strain evidence="3">DAOMC 238032</strain>
    </source>
</reference>
<dbReference type="InterPro" id="IPR008948">
    <property type="entry name" value="L-Aspartase-like"/>
</dbReference>
<feature type="signal peptide" evidence="2">
    <location>
        <begin position="1"/>
        <end position="23"/>
    </location>
</feature>
<dbReference type="EMBL" id="LWDD02001969">
    <property type="protein sequence ID" value="KAE8243513.1"/>
    <property type="molecule type" value="Genomic_DNA"/>
</dbReference>
<dbReference type="GO" id="GO:0003824">
    <property type="term" value="F:catalytic activity"/>
    <property type="evidence" value="ECO:0007669"/>
    <property type="project" value="InterPro"/>
</dbReference>
<evidence type="ECO:0000256" key="2">
    <source>
        <dbReference type="SAM" id="SignalP"/>
    </source>
</evidence>
<feature type="coiled-coil region" evidence="1">
    <location>
        <begin position="57"/>
        <end position="119"/>
    </location>
</feature>
<evidence type="ECO:0000313" key="3">
    <source>
        <dbReference type="EMBL" id="KAE8243513.1"/>
    </source>
</evidence>
<sequence length="283" mass="31378">MFYPRLLFLLPYLLVLLAAAANSAPVLDAKGCTSCPNLPRTLGWFSKAAKVVEHPQISTWRDAIETEQGKLEKAEEQLSKLRASSNRNQAKITRFEDQIVDYKAAIQEFKEKIDGFQHRHIPTGQVKIASNMLVLLERFRLAFGGSRGDARPAGRRNRGHRPVWNRYPLGTTAQFLGSQVENAMVAAETIRVEARQDRSDDLPAISICERAGREQAALAVPDRTNLIQPSMNGGLVAEHVHFASAVSFHTQSGEIGNRSVNRMVLVCGAYTINAVKTLSMIRT</sequence>
<proteinExistence type="predicted"/>
<feature type="chain" id="PRO_5035945658" evidence="2">
    <location>
        <begin position="24"/>
        <end position="283"/>
    </location>
</feature>
<dbReference type="Proteomes" id="UP000077671">
    <property type="component" value="Unassembled WGS sequence"/>
</dbReference>
<dbReference type="Gene3D" id="1.20.200.10">
    <property type="entry name" value="Fumarase/aspartase (Central domain)"/>
    <property type="match status" value="2"/>
</dbReference>
<reference evidence="3" key="2">
    <citation type="journal article" date="2019" name="IMA Fungus">
        <title>Genome sequencing and comparison of five Tilletia species to identify candidate genes for the detection of regulated species infecting wheat.</title>
        <authorList>
            <person name="Nguyen H.D.T."/>
            <person name="Sultana T."/>
            <person name="Kesanakurti P."/>
            <person name="Hambleton S."/>
        </authorList>
    </citation>
    <scope>NUCLEOTIDE SEQUENCE</scope>
    <source>
        <strain evidence="3">DAOMC 238032</strain>
    </source>
</reference>
<dbReference type="SUPFAM" id="SSF48557">
    <property type="entry name" value="L-aspartase-like"/>
    <property type="match status" value="1"/>
</dbReference>
<keyword evidence="2" id="KW-0732">Signal</keyword>
<gene>
    <name evidence="3" type="ORF">A4X03_0g7743</name>
</gene>
<accession>A0A8T8SME3</accession>